<sequence>MIHKDVLMRQIQQMTEALAQALALISDGRTDEAQREIAEALDDLTDPGTLPLRERPVSDAIAHCTTRGTLSIDLALQVAHLLRHQGDLMRRQEQFEAALRSHVRALALYQALLAESNADTPLPLDIHDRMAHLNDAIDPERLHDDERAAVDWS</sequence>
<keyword evidence="2" id="KW-1185">Reference proteome</keyword>
<comment type="caution">
    <text evidence="1">The sequence shown here is derived from an EMBL/GenBank/DDBJ whole genome shotgun (WGS) entry which is preliminary data.</text>
</comment>
<protein>
    <recommendedName>
        <fullName evidence="3">Tetratricopeptide repeat protein</fullName>
    </recommendedName>
</protein>
<dbReference type="AlphaFoldDB" id="A0A2H3NM49"/>
<organism evidence="1 2">
    <name type="scientific">Longimonas halophila</name>
    <dbReference type="NCBI Taxonomy" id="1469170"/>
    <lineage>
        <taxon>Bacteria</taxon>
        <taxon>Pseudomonadati</taxon>
        <taxon>Rhodothermota</taxon>
        <taxon>Rhodothermia</taxon>
        <taxon>Rhodothermales</taxon>
        <taxon>Salisaetaceae</taxon>
        <taxon>Longimonas</taxon>
    </lineage>
</organism>
<name>A0A2H3NM49_9BACT</name>
<dbReference type="EMBL" id="PDEP01000005">
    <property type="protein sequence ID" value="PEN07690.1"/>
    <property type="molecule type" value="Genomic_DNA"/>
</dbReference>
<evidence type="ECO:0000313" key="2">
    <source>
        <dbReference type="Proteomes" id="UP000221024"/>
    </source>
</evidence>
<proteinExistence type="predicted"/>
<evidence type="ECO:0000313" key="1">
    <source>
        <dbReference type="EMBL" id="PEN07690.1"/>
    </source>
</evidence>
<gene>
    <name evidence="1" type="ORF">CRI93_06825</name>
</gene>
<accession>A0A2H3NM49</accession>
<reference evidence="1 2" key="1">
    <citation type="submission" date="2017-10" db="EMBL/GenBank/DDBJ databases">
        <title>Draft genome of Longimonas halophila.</title>
        <authorList>
            <person name="Goh K.M."/>
            <person name="Shamsir M.S."/>
            <person name="Lim S.W."/>
        </authorList>
    </citation>
    <scope>NUCLEOTIDE SEQUENCE [LARGE SCALE GENOMIC DNA]</scope>
    <source>
        <strain evidence="1 2">KCTC 42399</strain>
    </source>
</reference>
<evidence type="ECO:0008006" key="3">
    <source>
        <dbReference type="Google" id="ProtNLM"/>
    </source>
</evidence>
<dbReference type="RefSeq" id="WP_098061877.1">
    <property type="nucleotide sequence ID" value="NZ_PDEP01000005.1"/>
</dbReference>
<dbReference type="Proteomes" id="UP000221024">
    <property type="component" value="Unassembled WGS sequence"/>
</dbReference>